<name>A0ABR6JP77_9XANT</name>
<keyword evidence="3" id="KW-1185">Reference proteome</keyword>
<feature type="domain" description="ATPase AAA-type core" evidence="1">
    <location>
        <begin position="24"/>
        <end position="365"/>
    </location>
</feature>
<dbReference type="PANTHER" id="PTHR43581">
    <property type="entry name" value="ATP/GTP PHOSPHATASE"/>
    <property type="match status" value="1"/>
</dbReference>
<dbReference type="PIRSF" id="PIRSF029347">
    <property type="entry name" value="RecF"/>
    <property type="match status" value="1"/>
</dbReference>
<dbReference type="InterPro" id="IPR003959">
    <property type="entry name" value="ATPase_AAA_core"/>
</dbReference>
<dbReference type="RefSeq" id="WP_184441148.1">
    <property type="nucleotide sequence ID" value="NZ_JACHNS010000004.1"/>
</dbReference>
<comment type="caution">
    <text evidence="2">The sequence shown here is derived from an EMBL/GenBank/DDBJ whole genome shotgun (WGS) entry which is preliminary data.</text>
</comment>
<proteinExistence type="predicted"/>
<reference evidence="2 3" key="1">
    <citation type="submission" date="2020-08" db="EMBL/GenBank/DDBJ databases">
        <title>Studying the diversity of plant-associated saprophytic bacteria and their role in host health and plant-pathogen interactions.</title>
        <authorList>
            <person name="Potnis N."/>
        </authorList>
    </citation>
    <scope>NUCLEOTIDE SEQUENCE [LARGE SCALE GENOMIC DNA]</scope>
    <source>
        <strain evidence="2 3">F16</strain>
    </source>
</reference>
<dbReference type="SUPFAM" id="SSF52540">
    <property type="entry name" value="P-loop containing nucleoside triphosphate hydrolases"/>
    <property type="match status" value="1"/>
</dbReference>
<dbReference type="Proteomes" id="UP000554726">
    <property type="component" value="Unassembled WGS sequence"/>
</dbReference>
<evidence type="ECO:0000313" key="2">
    <source>
        <dbReference type="EMBL" id="MBB4594032.1"/>
    </source>
</evidence>
<evidence type="ECO:0000259" key="1">
    <source>
        <dbReference type="Pfam" id="PF13304"/>
    </source>
</evidence>
<dbReference type="Pfam" id="PF13304">
    <property type="entry name" value="AAA_21"/>
    <property type="match status" value="1"/>
</dbReference>
<organism evidence="2 3">
    <name type="scientific">Xanthomonas cannabis</name>
    <dbReference type="NCBI Taxonomy" id="1885674"/>
    <lineage>
        <taxon>Bacteria</taxon>
        <taxon>Pseudomonadati</taxon>
        <taxon>Pseudomonadota</taxon>
        <taxon>Gammaproteobacteria</taxon>
        <taxon>Lysobacterales</taxon>
        <taxon>Lysobacteraceae</taxon>
        <taxon>Xanthomonas</taxon>
    </lineage>
</organism>
<dbReference type="InterPro" id="IPR027417">
    <property type="entry name" value="P-loop_NTPase"/>
</dbReference>
<accession>A0ABR6JP77</accession>
<dbReference type="Gene3D" id="3.40.50.300">
    <property type="entry name" value="P-loop containing nucleotide triphosphate hydrolases"/>
    <property type="match status" value="2"/>
</dbReference>
<evidence type="ECO:0000313" key="3">
    <source>
        <dbReference type="Proteomes" id="UP000554726"/>
    </source>
</evidence>
<dbReference type="EMBL" id="JACHNS010000004">
    <property type="protein sequence ID" value="MBB4594032.1"/>
    <property type="molecule type" value="Genomic_DNA"/>
</dbReference>
<dbReference type="InterPro" id="IPR051396">
    <property type="entry name" value="Bact_Antivir_Def_Nuclease"/>
</dbReference>
<sequence>MLKKLSVSGFRSLRDFQLDIMPGLNVLVGPNGAGKTNIILFFEFMRAISSGPLEDAVAKVGGVSQVFAKIGANQFNGQLSSVMTGEAKVDGREYEYKYEFAIEFDPANQSVYFVNQDLDVKRKTRTSVERYFSMSFGPKGIKVDASKAADKQLTWFVKESKAMGSFNFFRDHVVTFFLRHSDRAVSAVSEDFSGRFALNVVPSNVKKLEDSSRRPGIGADGSGLAATLYAIKRGKSFFDDVGYSSTSPRITPPWESVVKLIQIAVPSIKAIEVVNDPFENTLKCKFTIGEGKGASVQPISSLSDGTVKWISLVLRLSTSKAALLLEEPENYLHPLMQREIVRLLRDSISQDGFVIVSTHSETLLNAVDVSEIVIVKYSGDSTRAFRVSNQDDVRTEVNETGFGLGYYYLAEALEDGSESSVLG</sequence>
<dbReference type="InterPro" id="IPR014555">
    <property type="entry name" value="RecF-like"/>
</dbReference>
<dbReference type="PANTHER" id="PTHR43581:SF2">
    <property type="entry name" value="EXCINUCLEASE ATPASE SUBUNIT"/>
    <property type="match status" value="1"/>
</dbReference>
<protein>
    <submittedName>
        <fullName evidence="2">ATPase</fullName>
    </submittedName>
</protein>
<gene>
    <name evidence="2" type="ORF">FHR60_002716</name>
</gene>